<gene>
    <name evidence="15" type="primary">hemR</name>
    <name evidence="15" type="ORF">PSM7751_00277</name>
</gene>
<comment type="subcellular location">
    <subcellularLocation>
        <location evidence="1 11">Cell outer membrane</location>
        <topology evidence="1 11">Multi-pass membrane protein</topology>
    </subcellularLocation>
</comment>
<dbReference type="Gene3D" id="3.55.50.30">
    <property type="match status" value="1"/>
</dbReference>
<comment type="similarity">
    <text evidence="2 11 12">Belongs to the TonB-dependent receptor family.</text>
</comment>
<evidence type="ECO:0000256" key="2">
    <source>
        <dbReference type="ARBA" id="ARBA00009810"/>
    </source>
</evidence>
<evidence type="ECO:0000256" key="3">
    <source>
        <dbReference type="ARBA" id="ARBA00022448"/>
    </source>
</evidence>
<name>A0A1X6Y7T0_9RHOB</name>
<dbReference type="SUPFAM" id="SSF56935">
    <property type="entry name" value="Porins"/>
    <property type="match status" value="1"/>
</dbReference>
<dbReference type="EMBL" id="FWFN01000001">
    <property type="protein sequence ID" value="SLN13264.1"/>
    <property type="molecule type" value="Genomic_DNA"/>
</dbReference>
<keyword evidence="7" id="KW-0408">Iron</keyword>
<evidence type="ECO:0000256" key="5">
    <source>
        <dbReference type="ARBA" id="ARBA00022496"/>
    </source>
</evidence>
<dbReference type="Gene3D" id="2.40.170.20">
    <property type="entry name" value="TonB-dependent receptor, beta-barrel domain"/>
    <property type="match status" value="1"/>
</dbReference>
<evidence type="ECO:0000256" key="10">
    <source>
        <dbReference type="ARBA" id="ARBA00023237"/>
    </source>
</evidence>
<dbReference type="InterPro" id="IPR037066">
    <property type="entry name" value="Plug_dom_sf"/>
</dbReference>
<dbReference type="Pfam" id="PF07660">
    <property type="entry name" value="STN"/>
    <property type="match status" value="1"/>
</dbReference>
<dbReference type="InterPro" id="IPR011276">
    <property type="entry name" value="TonB_haem/Hb_rcpt"/>
</dbReference>
<evidence type="ECO:0000256" key="6">
    <source>
        <dbReference type="ARBA" id="ARBA00022692"/>
    </source>
</evidence>
<evidence type="ECO:0000256" key="1">
    <source>
        <dbReference type="ARBA" id="ARBA00004571"/>
    </source>
</evidence>
<keyword evidence="13" id="KW-0732">Signal</keyword>
<dbReference type="PANTHER" id="PTHR30069:SF41">
    <property type="entry name" value="HEME_HEMOPEXIN UTILIZATION PROTEIN C"/>
    <property type="match status" value="1"/>
</dbReference>
<proteinExistence type="inferred from homology"/>
<dbReference type="GO" id="GO:0015232">
    <property type="term" value="F:heme transmembrane transporter activity"/>
    <property type="evidence" value="ECO:0007669"/>
    <property type="project" value="InterPro"/>
</dbReference>
<keyword evidence="5" id="KW-0406">Ion transport</keyword>
<dbReference type="AlphaFoldDB" id="A0A1X6Y7T0"/>
<keyword evidence="15" id="KW-0675">Receptor</keyword>
<dbReference type="RefSeq" id="WP_085886199.1">
    <property type="nucleotide sequence ID" value="NZ_FWFN01000001.1"/>
</dbReference>
<evidence type="ECO:0000256" key="11">
    <source>
        <dbReference type="PROSITE-ProRule" id="PRU01360"/>
    </source>
</evidence>
<evidence type="ECO:0000259" key="14">
    <source>
        <dbReference type="SMART" id="SM00965"/>
    </source>
</evidence>
<keyword evidence="9 11" id="KW-0472">Membrane</keyword>
<dbReference type="InterPro" id="IPR039426">
    <property type="entry name" value="TonB-dep_rcpt-like"/>
</dbReference>
<feature type="chain" id="PRO_5012552833" evidence="13">
    <location>
        <begin position="41"/>
        <end position="829"/>
    </location>
</feature>
<evidence type="ECO:0000256" key="8">
    <source>
        <dbReference type="ARBA" id="ARBA00023077"/>
    </source>
</evidence>
<accession>A0A1X6Y7T0</accession>
<dbReference type="InterPro" id="IPR012910">
    <property type="entry name" value="Plug_dom"/>
</dbReference>
<dbReference type="InterPro" id="IPR000531">
    <property type="entry name" value="Beta-barrel_TonB"/>
</dbReference>
<evidence type="ECO:0000256" key="4">
    <source>
        <dbReference type="ARBA" id="ARBA00022452"/>
    </source>
</evidence>
<reference evidence="16" key="1">
    <citation type="submission" date="2017-03" db="EMBL/GenBank/DDBJ databases">
        <authorList>
            <person name="Rodrigo-Torres L."/>
            <person name="Arahal R.D."/>
            <person name="Lucena T."/>
        </authorList>
    </citation>
    <scope>NUCLEOTIDE SEQUENCE [LARGE SCALE GENOMIC DNA]</scope>
    <source>
        <strain evidence="16">CECT 7751</strain>
    </source>
</reference>
<protein>
    <submittedName>
        <fullName evidence="15">Hemin receptor</fullName>
    </submittedName>
</protein>
<dbReference type="GO" id="GO:0009279">
    <property type="term" value="C:cell outer membrane"/>
    <property type="evidence" value="ECO:0007669"/>
    <property type="project" value="UniProtKB-SubCell"/>
</dbReference>
<keyword evidence="10 11" id="KW-0998">Cell outer membrane</keyword>
<evidence type="ECO:0000256" key="9">
    <source>
        <dbReference type="ARBA" id="ARBA00023136"/>
    </source>
</evidence>
<dbReference type="CDD" id="cd01347">
    <property type="entry name" value="ligand_gated_channel"/>
    <property type="match status" value="1"/>
</dbReference>
<dbReference type="Pfam" id="PF07715">
    <property type="entry name" value="Plug"/>
    <property type="match status" value="1"/>
</dbReference>
<evidence type="ECO:0000256" key="12">
    <source>
        <dbReference type="RuleBase" id="RU003357"/>
    </source>
</evidence>
<dbReference type="Gene3D" id="2.170.130.10">
    <property type="entry name" value="TonB-dependent receptor, plug domain"/>
    <property type="match status" value="1"/>
</dbReference>
<dbReference type="InterPro" id="IPR036942">
    <property type="entry name" value="Beta-barrel_TonB_sf"/>
</dbReference>
<dbReference type="GO" id="GO:0015344">
    <property type="term" value="F:siderophore uptake transmembrane transporter activity"/>
    <property type="evidence" value="ECO:0007669"/>
    <property type="project" value="TreeGrafter"/>
</dbReference>
<dbReference type="SMART" id="SM00965">
    <property type="entry name" value="STN"/>
    <property type="match status" value="1"/>
</dbReference>
<keyword evidence="5" id="KW-0410">Iron transport</keyword>
<dbReference type="InterPro" id="IPR011662">
    <property type="entry name" value="Secretin/TonB_short_N"/>
</dbReference>
<dbReference type="GO" id="GO:0044718">
    <property type="term" value="P:siderophore transmembrane transport"/>
    <property type="evidence" value="ECO:0007669"/>
    <property type="project" value="TreeGrafter"/>
</dbReference>
<organism evidence="15 16">
    <name type="scientific">Pseudooceanicola marinus</name>
    <dbReference type="NCBI Taxonomy" id="396013"/>
    <lineage>
        <taxon>Bacteria</taxon>
        <taxon>Pseudomonadati</taxon>
        <taxon>Pseudomonadota</taxon>
        <taxon>Alphaproteobacteria</taxon>
        <taxon>Rhodobacterales</taxon>
        <taxon>Paracoccaceae</taxon>
        <taxon>Pseudooceanicola</taxon>
    </lineage>
</organism>
<dbReference type="Proteomes" id="UP000193963">
    <property type="component" value="Unassembled WGS sequence"/>
</dbReference>
<evidence type="ECO:0000313" key="15">
    <source>
        <dbReference type="EMBL" id="SLN13264.1"/>
    </source>
</evidence>
<dbReference type="NCBIfam" id="TIGR01785">
    <property type="entry name" value="TonB-hemin"/>
    <property type="match status" value="1"/>
</dbReference>
<feature type="signal peptide" evidence="13">
    <location>
        <begin position="1"/>
        <end position="40"/>
    </location>
</feature>
<dbReference type="OrthoDB" id="9760333at2"/>
<sequence length="829" mass="88941">MTHCDTTNHRRAGARVSHLALCAMLSLGGAYLGSPTTALAQAGTETAQDFAIAAQPLAAALLEFSDRTGLQVFADQRLVRGHRSARVEGEMTPQAALTRLLAPSGLSYRASGDKVVAIVDPRVGLPGGQNEAGLLLPPIQVTLPQGGTGGRGFQGASDSIYETAASVSEVTRDTMTSARVRHANDLLDDVAGVYTADNPQDPGLNINLRGLQDQSRIATSIDGVRQNFQLSGHGSTGYVYLDPSMFRAAQVEKTVTAGPGGAASLGGQVDFRTLGAEDLIAEGAAQGGQVIAATGSNGYDFAGSAFWAKRLSDQIAVTAGISRRKLGDYDIGHDGDIDGYFGPISEPADYTSSETLSGLAKVELTPDEDQTLTLSWLGFSGDYSTGTGQYIDTNETTNHTLRAGYSYDPASPLLDLNADLWANRTRVDQYRPPRTNYGAFDVSYEMMSYGASVDNTSALVLAGRPLSLRYGVEAFQDNTETRSTGSDPTDDPQGAWYAGTMPDGTREVASAFASADYQLSERFGLHLGLRRDSYDLSGTALIYDEGTQDYSEEQIESSGARWLPSAQLTFEPGPNLDLWLSYSEGYRPPAIMEVAASGTHIGSGGQFYIPNPALRPETSRTWEIGANYTRDDALRPGDSLRLKAVVFSREVEDYVSLWYNSDFRFTNMNSNGTSTFDGIELEAAYDAGRFFIGGTYSWMDADIDTSYSLTQVIAGMEFTYDMDGGLFVYMPPEQKATLEAGMRLLDDRLTLGTRATWASDSVYGGAAGYQSDVSGFTVYDLFGSYALSDSAMVNFGVENVTDLAYADVLGNPNYGTPGRTFTVSLDTRF</sequence>
<keyword evidence="3 11" id="KW-0813">Transport</keyword>
<dbReference type="PROSITE" id="PS52016">
    <property type="entry name" value="TONB_DEPENDENT_REC_3"/>
    <property type="match status" value="1"/>
</dbReference>
<dbReference type="Pfam" id="PF00593">
    <property type="entry name" value="TonB_dep_Rec_b-barrel"/>
    <property type="match status" value="1"/>
</dbReference>
<keyword evidence="8 12" id="KW-0798">TonB box</keyword>
<dbReference type="PANTHER" id="PTHR30069">
    <property type="entry name" value="TONB-DEPENDENT OUTER MEMBRANE RECEPTOR"/>
    <property type="match status" value="1"/>
</dbReference>
<keyword evidence="4 11" id="KW-1134">Transmembrane beta strand</keyword>
<keyword evidence="6 11" id="KW-0812">Transmembrane</keyword>
<evidence type="ECO:0000313" key="16">
    <source>
        <dbReference type="Proteomes" id="UP000193963"/>
    </source>
</evidence>
<evidence type="ECO:0000256" key="13">
    <source>
        <dbReference type="SAM" id="SignalP"/>
    </source>
</evidence>
<feature type="domain" description="Secretin/TonB short N-terminal" evidence="14">
    <location>
        <begin position="70"/>
        <end position="121"/>
    </location>
</feature>
<evidence type="ECO:0000256" key="7">
    <source>
        <dbReference type="ARBA" id="ARBA00023004"/>
    </source>
</evidence>
<keyword evidence="16" id="KW-1185">Reference proteome</keyword>